<evidence type="ECO:0000256" key="2">
    <source>
        <dbReference type="SAM" id="SignalP"/>
    </source>
</evidence>
<evidence type="ECO:0000313" key="4">
    <source>
        <dbReference type="Proteomes" id="UP000276133"/>
    </source>
</evidence>
<reference evidence="3 4" key="1">
    <citation type="journal article" date="2018" name="Sci. Rep.">
        <title>Genomic signatures of local adaptation to the degree of environmental predictability in rotifers.</title>
        <authorList>
            <person name="Franch-Gras L."/>
            <person name="Hahn C."/>
            <person name="Garcia-Roger E.M."/>
            <person name="Carmona M.J."/>
            <person name="Serra M."/>
            <person name="Gomez A."/>
        </authorList>
    </citation>
    <scope>NUCLEOTIDE SEQUENCE [LARGE SCALE GENOMIC DNA]</scope>
    <source>
        <strain evidence="3">HYR1</strain>
    </source>
</reference>
<proteinExistence type="predicted"/>
<dbReference type="AlphaFoldDB" id="A0A3M7R1T2"/>
<dbReference type="Proteomes" id="UP000276133">
    <property type="component" value="Unassembled WGS sequence"/>
</dbReference>
<evidence type="ECO:0000313" key="3">
    <source>
        <dbReference type="EMBL" id="RNA17228.1"/>
    </source>
</evidence>
<name>A0A3M7R1T2_BRAPC</name>
<feature type="region of interest" description="Disordered" evidence="1">
    <location>
        <begin position="18"/>
        <end position="39"/>
    </location>
</feature>
<keyword evidence="2" id="KW-0732">Signal</keyword>
<protein>
    <submittedName>
        <fullName evidence="3">Uncharacterized protein</fullName>
    </submittedName>
</protein>
<dbReference type="EMBL" id="REGN01004498">
    <property type="protein sequence ID" value="RNA17228.1"/>
    <property type="molecule type" value="Genomic_DNA"/>
</dbReference>
<organism evidence="3 4">
    <name type="scientific">Brachionus plicatilis</name>
    <name type="common">Marine rotifer</name>
    <name type="synonym">Brachionus muelleri</name>
    <dbReference type="NCBI Taxonomy" id="10195"/>
    <lineage>
        <taxon>Eukaryota</taxon>
        <taxon>Metazoa</taxon>
        <taxon>Spiralia</taxon>
        <taxon>Gnathifera</taxon>
        <taxon>Rotifera</taxon>
        <taxon>Eurotatoria</taxon>
        <taxon>Monogononta</taxon>
        <taxon>Pseudotrocha</taxon>
        <taxon>Ploima</taxon>
        <taxon>Brachionidae</taxon>
        <taxon>Brachionus</taxon>
    </lineage>
</organism>
<feature type="signal peptide" evidence="2">
    <location>
        <begin position="1"/>
        <end position="22"/>
    </location>
</feature>
<keyword evidence="4" id="KW-1185">Reference proteome</keyword>
<feature type="compositionally biased region" description="Basic and acidic residues" evidence="1">
    <location>
        <begin position="22"/>
        <end position="38"/>
    </location>
</feature>
<feature type="chain" id="PRO_5018085548" evidence="2">
    <location>
        <begin position="23"/>
        <end position="65"/>
    </location>
</feature>
<accession>A0A3M7R1T2</accession>
<evidence type="ECO:0000256" key="1">
    <source>
        <dbReference type="SAM" id="MobiDB-lite"/>
    </source>
</evidence>
<sequence length="65" mass="7229">MKILSFLILVSLIVSISPKKSGSKDKKAGSKKTEEKNSEANLLKTIMEVRNRRSRPPIAFDAAKQ</sequence>
<gene>
    <name evidence="3" type="ORF">BpHYR1_044868</name>
</gene>
<comment type="caution">
    <text evidence="3">The sequence shown here is derived from an EMBL/GenBank/DDBJ whole genome shotgun (WGS) entry which is preliminary data.</text>
</comment>